<evidence type="ECO:0000313" key="11">
    <source>
        <dbReference type="Proteomes" id="UP000177235"/>
    </source>
</evidence>
<evidence type="ECO:0000256" key="6">
    <source>
        <dbReference type="ARBA" id="ARBA00023136"/>
    </source>
</evidence>
<reference evidence="10 11" key="1">
    <citation type="journal article" date="2016" name="Nat. Commun.">
        <title>Thousands of microbial genomes shed light on interconnected biogeochemical processes in an aquifer system.</title>
        <authorList>
            <person name="Anantharaman K."/>
            <person name="Brown C.T."/>
            <person name="Hug L.A."/>
            <person name="Sharon I."/>
            <person name="Castelle C.J."/>
            <person name="Probst A.J."/>
            <person name="Thomas B.C."/>
            <person name="Singh A."/>
            <person name="Wilkins M.J."/>
            <person name="Karaoz U."/>
            <person name="Brodie E.L."/>
            <person name="Williams K.H."/>
            <person name="Hubbard S.S."/>
            <person name="Banfield J.F."/>
        </authorList>
    </citation>
    <scope>NUCLEOTIDE SEQUENCE [LARGE SCALE GENOMIC DNA]</scope>
</reference>
<dbReference type="Pfam" id="PF01478">
    <property type="entry name" value="Peptidase_A24"/>
    <property type="match status" value="1"/>
</dbReference>
<dbReference type="Proteomes" id="UP000177235">
    <property type="component" value="Unassembled WGS sequence"/>
</dbReference>
<dbReference type="InterPro" id="IPR010627">
    <property type="entry name" value="Prepilin_pept_A24_N"/>
</dbReference>
<organism evidence="10 11">
    <name type="scientific">Candidatus Doudnabacteria bacterium RIFCSPLOWO2_02_FULL_48_13</name>
    <dbReference type="NCBI Taxonomy" id="1817845"/>
    <lineage>
        <taxon>Bacteria</taxon>
        <taxon>Candidatus Doudnaibacteriota</taxon>
    </lineage>
</organism>
<dbReference type="PANTHER" id="PTHR30487:SF0">
    <property type="entry name" value="PREPILIN LEADER PEPTIDASE_N-METHYLTRANSFERASE-RELATED"/>
    <property type="match status" value="1"/>
</dbReference>
<evidence type="ECO:0008006" key="12">
    <source>
        <dbReference type="Google" id="ProtNLM"/>
    </source>
</evidence>
<proteinExistence type="inferred from homology"/>
<feature type="transmembrane region" description="Helical" evidence="7">
    <location>
        <begin position="148"/>
        <end position="166"/>
    </location>
</feature>
<comment type="similarity">
    <text evidence="2">Belongs to the peptidase A24 family.</text>
</comment>
<feature type="transmembrane region" description="Helical" evidence="7">
    <location>
        <begin position="223"/>
        <end position="247"/>
    </location>
</feature>
<keyword evidence="3" id="KW-1003">Cell membrane</keyword>
<feature type="domain" description="Prepilin peptidase A24 N-terminal" evidence="9">
    <location>
        <begin position="7"/>
        <end position="90"/>
    </location>
</feature>
<dbReference type="EMBL" id="MFFF01000017">
    <property type="protein sequence ID" value="OGE99734.1"/>
    <property type="molecule type" value="Genomic_DNA"/>
</dbReference>
<evidence type="ECO:0000256" key="4">
    <source>
        <dbReference type="ARBA" id="ARBA00022692"/>
    </source>
</evidence>
<feature type="domain" description="Prepilin type IV endopeptidase peptidase" evidence="8">
    <location>
        <begin position="104"/>
        <end position="207"/>
    </location>
</feature>
<evidence type="ECO:0000256" key="5">
    <source>
        <dbReference type="ARBA" id="ARBA00022989"/>
    </source>
</evidence>
<keyword evidence="5 7" id="KW-1133">Transmembrane helix</keyword>
<feature type="transmembrane region" description="Helical" evidence="7">
    <location>
        <begin position="42"/>
        <end position="60"/>
    </location>
</feature>
<gene>
    <name evidence="10" type="ORF">A3J05_01880</name>
</gene>
<accession>A0A1F5QC23</accession>
<dbReference type="AlphaFoldDB" id="A0A1F5QC23"/>
<evidence type="ECO:0000259" key="8">
    <source>
        <dbReference type="Pfam" id="PF01478"/>
    </source>
</evidence>
<evidence type="ECO:0000256" key="7">
    <source>
        <dbReference type="SAM" id="Phobius"/>
    </source>
</evidence>
<evidence type="ECO:0000256" key="2">
    <source>
        <dbReference type="ARBA" id="ARBA00005801"/>
    </source>
</evidence>
<dbReference type="GO" id="GO:0006465">
    <property type="term" value="P:signal peptide processing"/>
    <property type="evidence" value="ECO:0007669"/>
    <property type="project" value="TreeGrafter"/>
</dbReference>
<comment type="subcellular location">
    <subcellularLocation>
        <location evidence="1">Cell membrane</location>
        <topology evidence="1">Multi-pass membrane protein</topology>
    </subcellularLocation>
</comment>
<feature type="transmembrane region" description="Helical" evidence="7">
    <location>
        <begin position="72"/>
        <end position="89"/>
    </location>
</feature>
<feature type="transmembrane region" description="Helical" evidence="7">
    <location>
        <begin position="95"/>
        <end position="116"/>
    </location>
</feature>
<evidence type="ECO:0000256" key="3">
    <source>
        <dbReference type="ARBA" id="ARBA00022475"/>
    </source>
</evidence>
<name>A0A1F5QC23_9BACT</name>
<sequence>MALVSFVFGLIVGSFLNALIYRLGSCSRSIFDKDSVCPKCQHVLAWSDLIPVVSFFLLGGKCRYCRKKISRQYPLVELATGTIFLLIAQNFQFSIFNFQFLAQLVFACFLIVIFVYDLKHYLILDKVVLPAAILAAAYQLIAGQLLNGFYGALILSGFFWILYLLSRGRAIGFGDVKLGVFLGLLVPFPQTIALFFLSYMSGAVVSIILMAIGVKSLKDRLPFGTFLTFAAFVAMLWGEEFISWYFYQIGIR</sequence>
<dbReference type="PANTHER" id="PTHR30487">
    <property type="entry name" value="TYPE 4 PREPILIN-LIKE PROTEINS LEADER PEPTIDE-PROCESSING ENZYME"/>
    <property type="match status" value="1"/>
</dbReference>
<feature type="transmembrane region" description="Helical" evidence="7">
    <location>
        <begin position="178"/>
        <end position="211"/>
    </location>
</feature>
<dbReference type="InterPro" id="IPR050882">
    <property type="entry name" value="Prepilin_peptidase/N-MTase"/>
</dbReference>
<dbReference type="GO" id="GO:0005886">
    <property type="term" value="C:plasma membrane"/>
    <property type="evidence" value="ECO:0007669"/>
    <property type="project" value="UniProtKB-SubCell"/>
</dbReference>
<evidence type="ECO:0000259" key="9">
    <source>
        <dbReference type="Pfam" id="PF06750"/>
    </source>
</evidence>
<comment type="caution">
    <text evidence="10">The sequence shown here is derived from an EMBL/GenBank/DDBJ whole genome shotgun (WGS) entry which is preliminary data.</text>
</comment>
<dbReference type="GO" id="GO:0004190">
    <property type="term" value="F:aspartic-type endopeptidase activity"/>
    <property type="evidence" value="ECO:0007669"/>
    <property type="project" value="InterPro"/>
</dbReference>
<dbReference type="Pfam" id="PF06750">
    <property type="entry name" value="A24_N_bact"/>
    <property type="match status" value="1"/>
</dbReference>
<feature type="transmembrane region" description="Helical" evidence="7">
    <location>
        <begin position="123"/>
        <end position="142"/>
    </location>
</feature>
<dbReference type="InterPro" id="IPR000045">
    <property type="entry name" value="Prepilin_IV_endopep_pep"/>
</dbReference>
<protein>
    <recommendedName>
        <fullName evidence="12">Prepilin peptidase</fullName>
    </recommendedName>
</protein>
<keyword evidence="6 7" id="KW-0472">Membrane</keyword>
<evidence type="ECO:0000256" key="1">
    <source>
        <dbReference type="ARBA" id="ARBA00004651"/>
    </source>
</evidence>
<evidence type="ECO:0000313" key="10">
    <source>
        <dbReference type="EMBL" id="OGE99734.1"/>
    </source>
</evidence>
<dbReference type="Gene3D" id="1.20.120.1220">
    <property type="match status" value="1"/>
</dbReference>
<keyword evidence="4 7" id="KW-0812">Transmembrane</keyword>